<dbReference type="EMBL" id="MK072160">
    <property type="protein sequence ID" value="AYV79614.1"/>
    <property type="molecule type" value="Genomic_DNA"/>
</dbReference>
<dbReference type="SMART" id="SM00248">
    <property type="entry name" value="ANK"/>
    <property type="match status" value="2"/>
</dbReference>
<gene>
    <name evidence="1" type="ORF">Faunusvirus29_3</name>
</gene>
<protein>
    <recommendedName>
        <fullName evidence="2">Ankyrin repeat protein</fullName>
    </recommendedName>
</protein>
<organism evidence="1">
    <name type="scientific">Faunusvirus sp</name>
    <dbReference type="NCBI Taxonomy" id="2487766"/>
    <lineage>
        <taxon>Viruses</taxon>
        <taxon>Varidnaviria</taxon>
        <taxon>Bamfordvirae</taxon>
        <taxon>Nucleocytoviricota</taxon>
        <taxon>Megaviricetes</taxon>
        <taxon>Imitervirales</taxon>
        <taxon>Mimiviridae</taxon>
    </lineage>
</organism>
<evidence type="ECO:0000313" key="1">
    <source>
        <dbReference type="EMBL" id="AYV79614.1"/>
    </source>
</evidence>
<dbReference type="Gene3D" id="1.25.40.20">
    <property type="entry name" value="Ankyrin repeat-containing domain"/>
    <property type="match status" value="1"/>
</dbReference>
<dbReference type="SUPFAM" id="SSF48403">
    <property type="entry name" value="Ankyrin repeat"/>
    <property type="match status" value="1"/>
</dbReference>
<dbReference type="InterPro" id="IPR002110">
    <property type="entry name" value="Ankyrin_rpt"/>
</dbReference>
<dbReference type="InterPro" id="IPR036770">
    <property type="entry name" value="Ankyrin_rpt-contain_sf"/>
</dbReference>
<name>A0A3G4ZZ82_9VIRU</name>
<reference evidence="1" key="1">
    <citation type="submission" date="2018-10" db="EMBL/GenBank/DDBJ databases">
        <title>Hidden diversity of soil giant viruses.</title>
        <authorList>
            <person name="Schulz F."/>
            <person name="Alteio L."/>
            <person name="Goudeau D."/>
            <person name="Ryan E.M."/>
            <person name="Malmstrom R.R."/>
            <person name="Blanchard J."/>
            <person name="Woyke T."/>
        </authorList>
    </citation>
    <scope>NUCLEOTIDE SEQUENCE</scope>
    <source>
        <strain evidence="1">FNV1</strain>
    </source>
</reference>
<proteinExistence type="predicted"/>
<accession>A0A3G4ZZ82</accession>
<sequence>MNDPDDTAIKHLEYFYKLIDESPIDETACIVYINRYNDFYEIEYGLYRSTVLMHCMWRNVSDKIITELVNRGANPNTGNMYIRPLEYAIYNFKLDIAKLLIDKGAAFDEYMNNACFRGLKKYIKLKYQSSLLHMMNDKSADNIMGNCFATTYVPQLVDVICDFIL</sequence>
<evidence type="ECO:0008006" key="2">
    <source>
        <dbReference type="Google" id="ProtNLM"/>
    </source>
</evidence>